<evidence type="ECO:0000313" key="2">
    <source>
        <dbReference type="EMBL" id="EPB89669.1"/>
    </source>
</evidence>
<sequence>MNPDKLHSGPYVFVPERSKGQKNCGKEDVRLRQRDGAPERSEDQRLDSSDASETELMGPSRLINLPYCHIQYAFVIYATLFARRFKNNRADQKAFQGLGKFPNVLKLLKHLMAGDVQFENFPLDVWRFKSEALAWGSLEEYVIPIFKHFCIMNKGFIFGWCESKYEQDTLKM</sequence>
<keyword evidence="3" id="KW-1185">Reference proteome</keyword>
<organism evidence="2 3">
    <name type="scientific">Mucor circinelloides f. circinelloides (strain 1006PhL)</name>
    <name type="common">Mucormycosis agent</name>
    <name type="synonym">Calyptromyces circinelloides</name>
    <dbReference type="NCBI Taxonomy" id="1220926"/>
    <lineage>
        <taxon>Eukaryota</taxon>
        <taxon>Fungi</taxon>
        <taxon>Fungi incertae sedis</taxon>
        <taxon>Mucoromycota</taxon>
        <taxon>Mucoromycotina</taxon>
        <taxon>Mucoromycetes</taxon>
        <taxon>Mucorales</taxon>
        <taxon>Mucorineae</taxon>
        <taxon>Mucoraceae</taxon>
        <taxon>Mucor</taxon>
    </lineage>
</organism>
<proteinExistence type="predicted"/>
<evidence type="ECO:0000313" key="3">
    <source>
        <dbReference type="Proteomes" id="UP000014254"/>
    </source>
</evidence>
<dbReference type="Proteomes" id="UP000014254">
    <property type="component" value="Unassembled WGS sequence"/>
</dbReference>
<dbReference type="VEuPathDB" id="FungiDB:HMPREF1544_03468"/>
<protein>
    <submittedName>
        <fullName evidence="2">Uncharacterized protein</fullName>
    </submittedName>
</protein>
<name>S2JIE0_MUCC1</name>
<dbReference type="OrthoDB" id="2407081at2759"/>
<feature type="region of interest" description="Disordered" evidence="1">
    <location>
        <begin position="1"/>
        <end position="53"/>
    </location>
</feature>
<reference evidence="3" key="1">
    <citation type="submission" date="2013-05" db="EMBL/GenBank/DDBJ databases">
        <title>The Genome sequence of Mucor circinelloides f. circinelloides 1006PhL.</title>
        <authorList>
            <consortium name="The Broad Institute Genomics Platform"/>
            <person name="Cuomo C."/>
            <person name="Earl A."/>
            <person name="Findley K."/>
            <person name="Lee S.C."/>
            <person name="Walker B."/>
            <person name="Young S."/>
            <person name="Zeng Q."/>
            <person name="Gargeya S."/>
            <person name="Fitzgerald M."/>
            <person name="Haas B."/>
            <person name="Abouelleil A."/>
            <person name="Allen A.W."/>
            <person name="Alvarado L."/>
            <person name="Arachchi H.M."/>
            <person name="Berlin A.M."/>
            <person name="Chapman S.B."/>
            <person name="Gainer-Dewar J."/>
            <person name="Goldberg J."/>
            <person name="Griggs A."/>
            <person name="Gujja S."/>
            <person name="Hansen M."/>
            <person name="Howarth C."/>
            <person name="Imamovic A."/>
            <person name="Ireland A."/>
            <person name="Larimer J."/>
            <person name="McCowan C."/>
            <person name="Murphy C."/>
            <person name="Pearson M."/>
            <person name="Poon T.W."/>
            <person name="Priest M."/>
            <person name="Roberts A."/>
            <person name="Saif S."/>
            <person name="Shea T."/>
            <person name="Sisk P."/>
            <person name="Sykes S."/>
            <person name="Wortman J."/>
            <person name="Nusbaum C."/>
            <person name="Birren B."/>
        </authorList>
    </citation>
    <scope>NUCLEOTIDE SEQUENCE [LARGE SCALE GENOMIC DNA]</scope>
    <source>
        <strain evidence="3">1006PhL</strain>
    </source>
</reference>
<evidence type="ECO:0000256" key="1">
    <source>
        <dbReference type="SAM" id="MobiDB-lite"/>
    </source>
</evidence>
<dbReference type="AlphaFoldDB" id="S2JIE0"/>
<accession>S2JIE0</accession>
<dbReference type="InParanoid" id="S2JIE0"/>
<gene>
    <name evidence="2" type="ORF">HMPREF1544_03468</name>
</gene>
<feature type="compositionally biased region" description="Basic and acidic residues" evidence="1">
    <location>
        <begin position="16"/>
        <end position="48"/>
    </location>
</feature>
<dbReference type="EMBL" id="KE123931">
    <property type="protein sequence ID" value="EPB89669.1"/>
    <property type="molecule type" value="Genomic_DNA"/>
</dbReference>